<proteinExistence type="predicted"/>
<organism evidence="2 3">
    <name type="scientific">Micromonospora azadirachtae</name>
    <dbReference type="NCBI Taxonomy" id="1970735"/>
    <lineage>
        <taxon>Bacteria</taxon>
        <taxon>Bacillati</taxon>
        <taxon>Actinomycetota</taxon>
        <taxon>Actinomycetes</taxon>
        <taxon>Micromonosporales</taxon>
        <taxon>Micromonosporaceae</taxon>
        <taxon>Micromonospora</taxon>
    </lineage>
</organism>
<feature type="non-terminal residue" evidence="2">
    <location>
        <position position="60"/>
    </location>
</feature>
<name>A0ABW3A5U0_9ACTN</name>
<evidence type="ECO:0000313" key="3">
    <source>
        <dbReference type="Proteomes" id="UP001597053"/>
    </source>
</evidence>
<protein>
    <submittedName>
        <fullName evidence="2">Uncharacterized protein</fullName>
    </submittedName>
</protein>
<comment type="caution">
    <text evidence="2">The sequence shown here is derived from an EMBL/GenBank/DDBJ whole genome shotgun (WGS) entry which is preliminary data.</text>
</comment>
<keyword evidence="3" id="KW-1185">Reference proteome</keyword>
<feature type="region of interest" description="Disordered" evidence="1">
    <location>
        <begin position="1"/>
        <end position="60"/>
    </location>
</feature>
<feature type="compositionally biased region" description="Basic and acidic residues" evidence="1">
    <location>
        <begin position="43"/>
        <end position="54"/>
    </location>
</feature>
<sequence>MSAIDDRASTPGAEGRPEVPVQSAVGGRSVPQPRTRIVLADVSGRENRGDRTRAELAQQT</sequence>
<evidence type="ECO:0000256" key="1">
    <source>
        <dbReference type="SAM" id="MobiDB-lite"/>
    </source>
</evidence>
<evidence type="ECO:0000313" key="2">
    <source>
        <dbReference type="EMBL" id="MFD0786278.1"/>
    </source>
</evidence>
<accession>A0ABW3A5U0</accession>
<dbReference type="Proteomes" id="UP001597053">
    <property type="component" value="Unassembled WGS sequence"/>
</dbReference>
<dbReference type="EMBL" id="JBHTHM010001252">
    <property type="protein sequence ID" value="MFD0786278.1"/>
    <property type="molecule type" value="Genomic_DNA"/>
</dbReference>
<gene>
    <name evidence="2" type="ORF">ACFQZ8_20460</name>
</gene>
<reference evidence="3" key="1">
    <citation type="journal article" date="2019" name="Int. J. Syst. Evol. Microbiol.">
        <title>The Global Catalogue of Microorganisms (GCM) 10K type strain sequencing project: providing services to taxonomists for standard genome sequencing and annotation.</title>
        <authorList>
            <consortium name="The Broad Institute Genomics Platform"/>
            <consortium name="The Broad Institute Genome Sequencing Center for Infectious Disease"/>
            <person name="Wu L."/>
            <person name="Ma J."/>
        </authorList>
    </citation>
    <scope>NUCLEOTIDE SEQUENCE [LARGE SCALE GENOMIC DNA]</scope>
    <source>
        <strain evidence="3">JCM 32148</strain>
    </source>
</reference>